<dbReference type="SUPFAM" id="SSF48652">
    <property type="entry name" value="Tetraspanin"/>
    <property type="match status" value="1"/>
</dbReference>
<accession>A0ABM0K0R4</accession>
<dbReference type="PIRSF" id="PIRSF002419">
    <property type="entry name" value="Tetraspanin"/>
    <property type="match status" value="1"/>
</dbReference>
<keyword evidence="7" id="KW-1185">Reference proteome</keyword>
<dbReference type="Proteomes" id="UP000694888">
    <property type="component" value="Unplaced"/>
</dbReference>
<organism evidence="7 8">
    <name type="scientific">Aplysia californica</name>
    <name type="common">California sea hare</name>
    <dbReference type="NCBI Taxonomy" id="6500"/>
    <lineage>
        <taxon>Eukaryota</taxon>
        <taxon>Metazoa</taxon>
        <taxon>Spiralia</taxon>
        <taxon>Lophotrochozoa</taxon>
        <taxon>Mollusca</taxon>
        <taxon>Gastropoda</taxon>
        <taxon>Heterobranchia</taxon>
        <taxon>Euthyneura</taxon>
        <taxon>Tectipleura</taxon>
        <taxon>Aplysiida</taxon>
        <taxon>Aplysioidea</taxon>
        <taxon>Aplysiidae</taxon>
        <taxon>Aplysia</taxon>
    </lineage>
</organism>
<gene>
    <name evidence="8" type="primary">LOC101862437</name>
</gene>
<dbReference type="PRINTS" id="PR00259">
    <property type="entry name" value="TMFOUR"/>
</dbReference>
<dbReference type="InterPro" id="IPR008952">
    <property type="entry name" value="Tetraspanin_EC2_sf"/>
</dbReference>
<dbReference type="Gene3D" id="1.10.1450.10">
    <property type="entry name" value="Tetraspanin"/>
    <property type="match status" value="1"/>
</dbReference>
<dbReference type="GeneID" id="101862437"/>
<evidence type="ECO:0000256" key="6">
    <source>
        <dbReference type="RuleBase" id="RU361218"/>
    </source>
</evidence>
<dbReference type="InterPro" id="IPR018499">
    <property type="entry name" value="Tetraspanin/Peripherin"/>
</dbReference>
<feature type="transmembrane region" description="Helical" evidence="6">
    <location>
        <begin position="115"/>
        <end position="138"/>
    </location>
</feature>
<feature type="transmembrane region" description="Helical" evidence="6">
    <location>
        <begin position="250"/>
        <end position="275"/>
    </location>
</feature>
<evidence type="ECO:0000256" key="5">
    <source>
        <dbReference type="ARBA" id="ARBA00023136"/>
    </source>
</evidence>
<dbReference type="PANTHER" id="PTHR19282">
    <property type="entry name" value="TETRASPANIN"/>
    <property type="match status" value="1"/>
</dbReference>
<dbReference type="RefSeq" id="XP_005106041.2">
    <property type="nucleotide sequence ID" value="XM_005105984.3"/>
</dbReference>
<evidence type="ECO:0000256" key="1">
    <source>
        <dbReference type="ARBA" id="ARBA00004141"/>
    </source>
</evidence>
<feature type="transmembrane region" description="Helical" evidence="6">
    <location>
        <begin position="43"/>
        <end position="65"/>
    </location>
</feature>
<comment type="subcellular location">
    <subcellularLocation>
        <location evidence="1 6">Membrane</location>
        <topology evidence="1 6">Multi-pass membrane protein</topology>
    </subcellularLocation>
</comment>
<evidence type="ECO:0000256" key="3">
    <source>
        <dbReference type="ARBA" id="ARBA00022692"/>
    </source>
</evidence>
<keyword evidence="4 6" id="KW-1133">Transmembrane helix</keyword>
<keyword evidence="5 6" id="KW-0472">Membrane</keyword>
<evidence type="ECO:0000313" key="8">
    <source>
        <dbReference type="RefSeq" id="XP_005106041.2"/>
    </source>
</evidence>
<name>A0ABM0K0R4_APLCA</name>
<comment type="similarity">
    <text evidence="2 6">Belongs to the tetraspanin (TM4SF) family.</text>
</comment>
<sequence>MDDEDTVPTISGNLIMAYGETPKSYVRHRGDSHVCTCLFWSRYTLFVINFLIVAAGATLIGLGAWALVNSSSLELFQSLLKEPSWMLVTTGMVMVVLGVCGCAGALRLNVFYLRLFMVLVVVVFILQLTLGAIVFFLMEDIEARMLGVMRSVVVNYVQDSGQSDDLALDYLQREFQCCAGSSYSDWEANPHFNCSHLALATCGVPSSCCRGSTDMHCGYGVREGTVEYAAMFSYTKGCIVSLMDIFKENVLAIAAIAFSVSFLQMCSLILANIVVRKIVYHRKLIP</sequence>
<proteinExistence type="inferred from homology"/>
<dbReference type="InterPro" id="IPR000301">
    <property type="entry name" value="Tetraspanin_animals"/>
</dbReference>
<reference evidence="8" key="1">
    <citation type="submission" date="2025-08" db="UniProtKB">
        <authorList>
            <consortium name="RefSeq"/>
        </authorList>
    </citation>
    <scope>IDENTIFICATION</scope>
</reference>
<protein>
    <recommendedName>
        <fullName evidence="6">Tetraspanin</fullName>
    </recommendedName>
</protein>
<evidence type="ECO:0000313" key="7">
    <source>
        <dbReference type="Proteomes" id="UP000694888"/>
    </source>
</evidence>
<feature type="transmembrane region" description="Helical" evidence="6">
    <location>
        <begin position="85"/>
        <end position="108"/>
    </location>
</feature>
<keyword evidence="3 6" id="KW-0812">Transmembrane</keyword>
<dbReference type="PANTHER" id="PTHR19282:SF515">
    <property type="entry name" value="TETRASPANIN"/>
    <property type="match status" value="1"/>
</dbReference>
<evidence type="ECO:0000256" key="4">
    <source>
        <dbReference type="ARBA" id="ARBA00022989"/>
    </source>
</evidence>
<dbReference type="Pfam" id="PF00335">
    <property type="entry name" value="Tetraspanin"/>
    <property type="match status" value="1"/>
</dbReference>
<evidence type="ECO:0000256" key="2">
    <source>
        <dbReference type="ARBA" id="ARBA00006840"/>
    </source>
</evidence>